<feature type="binding site" evidence="6">
    <location>
        <position position="299"/>
    </location>
    <ligand>
        <name>D-dopa</name>
        <dbReference type="ChEBI" id="CHEBI:149689"/>
    </ligand>
</feature>
<dbReference type="InterPro" id="IPR006076">
    <property type="entry name" value="FAD-dep_OxRdtase"/>
</dbReference>
<dbReference type="OrthoDB" id="2015447at2759"/>
<dbReference type="GO" id="GO:0019478">
    <property type="term" value="P:D-amino acid catabolic process"/>
    <property type="evidence" value="ECO:0007669"/>
    <property type="project" value="TreeGrafter"/>
</dbReference>
<feature type="domain" description="FAD dependent oxidoreductase" evidence="7">
    <location>
        <begin position="4"/>
        <end position="343"/>
    </location>
</feature>
<dbReference type="GO" id="GO:0005737">
    <property type="term" value="C:cytoplasm"/>
    <property type="evidence" value="ECO:0007669"/>
    <property type="project" value="TreeGrafter"/>
</dbReference>
<feature type="binding site" evidence="6">
    <location>
        <position position="187"/>
    </location>
    <ligand>
        <name>FAD</name>
        <dbReference type="ChEBI" id="CHEBI:57692"/>
    </ligand>
</feature>
<dbReference type="Proteomes" id="UP000002605">
    <property type="component" value="Chromosome 5"/>
</dbReference>
<comment type="cofactor">
    <cofactor evidence="1 6">
        <name>FAD</name>
        <dbReference type="ChEBI" id="CHEBI:57692"/>
    </cofactor>
</comment>
<dbReference type="SUPFAM" id="SSF54373">
    <property type="entry name" value="FAD-linked reductases, C-terminal domain"/>
    <property type="match status" value="1"/>
</dbReference>
<evidence type="ECO:0000259" key="7">
    <source>
        <dbReference type="Pfam" id="PF01266"/>
    </source>
</evidence>
<dbReference type="InterPro" id="IPR006181">
    <property type="entry name" value="D-amino_acid_oxidase_CS"/>
</dbReference>
<evidence type="ECO:0000256" key="3">
    <source>
        <dbReference type="ARBA" id="ARBA00022630"/>
    </source>
</evidence>
<keyword evidence="5 9" id="KW-0560">Oxidoreductase</keyword>
<dbReference type="PIRSF" id="PIRSF000189">
    <property type="entry name" value="D-aa_oxidase"/>
    <property type="match status" value="1"/>
</dbReference>
<dbReference type="PROSITE" id="PS00677">
    <property type="entry name" value="DAO"/>
    <property type="match status" value="1"/>
</dbReference>
<dbReference type="GO" id="GO:0071949">
    <property type="term" value="F:FAD binding"/>
    <property type="evidence" value="ECO:0007669"/>
    <property type="project" value="InterPro"/>
</dbReference>
<accession>B9WGY9</accession>
<organism evidence="9 10">
    <name type="scientific">Candida dubliniensis (strain CD36 / ATCC MYA-646 / CBS 7987 / NCPF 3949 / NRRL Y-17841)</name>
    <name type="common">Yeast</name>
    <dbReference type="NCBI Taxonomy" id="573826"/>
    <lineage>
        <taxon>Eukaryota</taxon>
        <taxon>Fungi</taxon>
        <taxon>Dikarya</taxon>
        <taxon>Ascomycota</taxon>
        <taxon>Saccharomycotina</taxon>
        <taxon>Pichiomycetes</taxon>
        <taxon>Debaryomycetaceae</taxon>
        <taxon>Candida/Lodderomyces clade</taxon>
        <taxon>Candida</taxon>
    </lineage>
</organism>
<dbReference type="CGD" id="CAL0000169868">
    <property type="gene designation" value="Cd36_50460"/>
</dbReference>
<evidence type="ECO:0000313" key="9">
    <source>
        <dbReference type="EMBL" id="CAX41428.1"/>
    </source>
</evidence>
<dbReference type="GeneID" id="8048324"/>
<evidence type="ECO:0000256" key="4">
    <source>
        <dbReference type="ARBA" id="ARBA00022827"/>
    </source>
</evidence>
<gene>
    <name evidence="8" type="ordered locus">Cd36_50460</name>
    <name evidence="9" type="ORF">CD36_50460</name>
</gene>
<dbReference type="EMBL" id="FM992692">
    <property type="protein sequence ID" value="CAX41428.1"/>
    <property type="molecule type" value="Genomic_DNA"/>
</dbReference>
<evidence type="ECO:0000256" key="5">
    <source>
        <dbReference type="ARBA" id="ARBA00023002"/>
    </source>
</evidence>
<keyword evidence="4 6" id="KW-0274">FAD</keyword>
<feature type="binding site" evidence="6">
    <location>
        <position position="231"/>
    </location>
    <ligand>
        <name>D-dopa</name>
        <dbReference type="ChEBI" id="CHEBI:149689"/>
    </ligand>
</feature>
<protein>
    <submittedName>
        <fullName evidence="9">D-amino acid oxidase, putative</fullName>
        <ecNumber evidence="9">1.4.3.3</ecNumber>
    </submittedName>
</protein>
<dbReference type="AlphaFoldDB" id="B9WGY9"/>
<dbReference type="PANTHER" id="PTHR11530">
    <property type="entry name" value="D-AMINO ACID OXIDASE"/>
    <property type="match status" value="1"/>
</dbReference>
<feature type="binding site" evidence="6">
    <location>
        <begin position="46"/>
        <end position="47"/>
    </location>
    <ligand>
        <name>FAD</name>
        <dbReference type="ChEBI" id="CHEBI:57692"/>
    </ligand>
</feature>
<sequence length="350" mass="38989">MTKYVIVGAGVVGLYTGFSLLEKGVPAVEITVIAEYLPGDESINYTSPYAGGNFSCITGDDPQTLQYDKYTYLNLHKIQKAIGGKTQGLDRYPSTEYWDQKPSQTKIESLESYLDDYKVIDKTSSSSLPSGSEFGIKFLAWNFNCPKFLFNLQQFLESQGIIFIRKKLTHIVQAYFSESTKIVFNCTGIGARSIGGVEDKNVYPGRGQVVVIKAPHIMENVLSWGDREPTYIIKRPYSNDQLILGGYFQKDDWTAATLKEQTQDILQRTTSLFPKILKENPNGNRIEDLEILRVAAGLRPCRYGGARIEKEVVESGKILIHNYGASGYGYQAGYGMANKATDLALGRSKL</sequence>
<dbReference type="Gene3D" id="3.30.9.10">
    <property type="entry name" value="D-Amino Acid Oxidase, subunit A, domain 2"/>
    <property type="match status" value="1"/>
</dbReference>
<evidence type="ECO:0000256" key="6">
    <source>
        <dbReference type="PIRSR" id="PIRSR000189-1"/>
    </source>
</evidence>
<dbReference type="SUPFAM" id="SSF51971">
    <property type="entry name" value="Nucleotide-binding domain"/>
    <property type="match status" value="1"/>
</dbReference>
<proteinExistence type="inferred from homology"/>
<evidence type="ECO:0000313" key="10">
    <source>
        <dbReference type="Proteomes" id="UP000002605"/>
    </source>
</evidence>
<dbReference type="HOGENOM" id="CLU_034311_1_0_1"/>
<evidence type="ECO:0000256" key="1">
    <source>
        <dbReference type="ARBA" id="ARBA00001974"/>
    </source>
</evidence>
<keyword evidence="3" id="KW-0285">Flavoprotein</keyword>
<dbReference type="VEuPathDB" id="FungiDB:CD36_50460"/>
<name>B9WGY9_CANDC</name>
<reference evidence="9 10" key="1">
    <citation type="journal article" date="2009" name="Genome Res.">
        <title>Comparative genomics of the fungal pathogens Candida dubliniensis and Candida albicans.</title>
        <authorList>
            <person name="Jackson A.P."/>
            <person name="Gamble J.A."/>
            <person name="Yeomans T."/>
            <person name="Moran G.P."/>
            <person name="Saunders D."/>
            <person name="Harris D."/>
            <person name="Aslett M."/>
            <person name="Barrell J.F."/>
            <person name="Butler G."/>
            <person name="Citiulo F."/>
            <person name="Coleman D.C."/>
            <person name="de Groot P.W.J."/>
            <person name="Goodwin T.J."/>
            <person name="Quail M.A."/>
            <person name="McQuillan J."/>
            <person name="Munro C.A."/>
            <person name="Pain A."/>
            <person name="Poulter R.T."/>
            <person name="Rajandream M.A."/>
            <person name="Renauld H."/>
            <person name="Spiering M.J."/>
            <person name="Tivey A."/>
            <person name="Gow N.A.R."/>
            <person name="Barrell B."/>
            <person name="Sullivan D.J."/>
            <person name="Berriman M."/>
        </authorList>
    </citation>
    <scope>NUCLEOTIDE SEQUENCE [LARGE SCALE GENOMIC DNA]</scope>
    <source>
        <strain evidence="10">CD36 / ATCC MYA-646 / CBS 7987 / NCPF 3949 / NRRL Y-17841</strain>
    </source>
</reference>
<dbReference type="Gene3D" id="3.40.50.720">
    <property type="entry name" value="NAD(P)-binding Rossmann-like Domain"/>
    <property type="match status" value="1"/>
</dbReference>
<comment type="similarity">
    <text evidence="2">Belongs to the DAMOX/DASOX family.</text>
</comment>
<dbReference type="KEGG" id="cdu:CD36_50460"/>
<dbReference type="eggNOG" id="KOG3923">
    <property type="taxonomic scope" value="Eukaryota"/>
</dbReference>
<dbReference type="InterPro" id="IPR023209">
    <property type="entry name" value="DAO"/>
</dbReference>
<dbReference type="RefSeq" id="XP_002420352.1">
    <property type="nucleotide sequence ID" value="XM_002420307.1"/>
</dbReference>
<dbReference type="GO" id="GO:0003884">
    <property type="term" value="F:D-amino-acid oxidase activity"/>
    <property type="evidence" value="ECO:0007669"/>
    <property type="project" value="UniProtKB-EC"/>
</dbReference>
<evidence type="ECO:0000313" key="8">
    <source>
        <dbReference type="CGD" id="CAL0000169868"/>
    </source>
</evidence>
<evidence type="ECO:0000256" key="2">
    <source>
        <dbReference type="ARBA" id="ARBA00006730"/>
    </source>
</evidence>
<keyword evidence="10" id="KW-1185">Reference proteome</keyword>
<dbReference type="EC" id="1.4.3.3" evidence="9"/>
<dbReference type="Pfam" id="PF01266">
    <property type="entry name" value="DAO"/>
    <property type="match status" value="1"/>
</dbReference>
<dbReference type="PANTHER" id="PTHR11530:SF11">
    <property type="entry name" value="D-ASPARTATE OXIDASE"/>
    <property type="match status" value="1"/>
</dbReference>
<feature type="binding site" evidence="6">
    <location>
        <position position="327"/>
    </location>
    <ligand>
        <name>D-dopa</name>
        <dbReference type="ChEBI" id="CHEBI:149689"/>
    </ligand>
</feature>